<dbReference type="SUPFAM" id="SSF54565">
    <property type="entry name" value="Ribosomal protein S16"/>
    <property type="match status" value="1"/>
</dbReference>
<dbReference type="InterPro" id="IPR020592">
    <property type="entry name" value="Ribosomal_bS16_CS"/>
</dbReference>
<comment type="caution">
    <text evidence="4">The sequence shown here is derived from an EMBL/GenBank/DDBJ whole genome shotgun (WGS) entry which is preliminary data.</text>
</comment>
<dbReference type="GO" id="GO:0003735">
    <property type="term" value="F:structural constituent of ribosome"/>
    <property type="evidence" value="ECO:0007669"/>
    <property type="project" value="InterPro"/>
</dbReference>
<evidence type="ECO:0000313" key="5">
    <source>
        <dbReference type="Proteomes" id="UP000538666"/>
    </source>
</evidence>
<dbReference type="HAMAP" id="MF_00385">
    <property type="entry name" value="Ribosomal_bS16"/>
    <property type="match status" value="1"/>
</dbReference>
<dbReference type="AlphaFoldDB" id="A0A841K748"/>
<dbReference type="GO" id="GO:0005737">
    <property type="term" value="C:cytoplasm"/>
    <property type="evidence" value="ECO:0007669"/>
    <property type="project" value="UniProtKB-ARBA"/>
</dbReference>
<dbReference type="PANTHER" id="PTHR12919">
    <property type="entry name" value="30S RIBOSOMAL PROTEIN S16"/>
    <property type="match status" value="1"/>
</dbReference>
<dbReference type="InterPro" id="IPR000307">
    <property type="entry name" value="Ribosomal_bS16"/>
</dbReference>
<dbReference type="PANTHER" id="PTHR12919:SF20">
    <property type="entry name" value="SMALL RIBOSOMAL SUBUNIT PROTEIN BS16M"/>
    <property type="match status" value="1"/>
</dbReference>
<keyword evidence="1 3" id="KW-0689">Ribosomal protein</keyword>
<evidence type="ECO:0000256" key="1">
    <source>
        <dbReference type="ARBA" id="ARBA00022980"/>
    </source>
</evidence>
<sequence>MLMIRLARVGARKQPYYRVVVIEKDRARNGRSIEVVGTYNPRTNPASIDLKRERIDYWTSKGAQFSDRVAKLVAQQPAAVAAA</sequence>
<protein>
    <recommendedName>
        <fullName evidence="3">Small ribosomal subunit protein bS16</fullName>
    </recommendedName>
</protein>
<dbReference type="PROSITE" id="PS00732">
    <property type="entry name" value="RIBOSOMAL_S16"/>
    <property type="match status" value="1"/>
</dbReference>
<reference evidence="4 5" key="1">
    <citation type="submission" date="2020-08" db="EMBL/GenBank/DDBJ databases">
        <title>Genomic Encyclopedia of Type Strains, Phase IV (KMG-IV): sequencing the most valuable type-strain genomes for metagenomic binning, comparative biology and taxonomic classification.</title>
        <authorList>
            <person name="Goeker M."/>
        </authorList>
    </citation>
    <scope>NUCLEOTIDE SEQUENCE [LARGE SCALE GENOMIC DNA]</scope>
    <source>
        <strain evidence="4 5">DSM 103733</strain>
    </source>
</reference>
<dbReference type="NCBIfam" id="TIGR00002">
    <property type="entry name" value="S16"/>
    <property type="match status" value="1"/>
</dbReference>
<dbReference type="GO" id="GO:0006412">
    <property type="term" value="P:translation"/>
    <property type="evidence" value="ECO:0007669"/>
    <property type="project" value="UniProtKB-UniRule"/>
</dbReference>
<proteinExistence type="inferred from homology"/>
<dbReference type="InterPro" id="IPR023803">
    <property type="entry name" value="Ribosomal_bS16_dom_sf"/>
</dbReference>
<dbReference type="GO" id="GO:0015935">
    <property type="term" value="C:small ribosomal subunit"/>
    <property type="evidence" value="ECO:0007669"/>
    <property type="project" value="TreeGrafter"/>
</dbReference>
<evidence type="ECO:0000256" key="2">
    <source>
        <dbReference type="ARBA" id="ARBA00023274"/>
    </source>
</evidence>
<comment type="similarity">
    <text evidence="3">Belongs to the bacterial ribosomal protein bS16 family.</text>
</comment>
<dbReference type="Gene3D" id="3.30.1320.10">
    <property type="match status" value="1"/>
</dbReference>
<gene>
    <name evidence="3" type="primary">rpsP</name>
    <name evidence="4" type="ORF">HNQ77_004064</name>
</gene>
<accession>A0A841K748</accession>
<name>A0A841K748_9BACT</name>
<keyword evidence="5" id="KW-1185">Reference proteome</keyword>
<evidence type="ECO:0000256" key="3">
    <source>
        <dbReference type="HAMAP-Rule" id="MF_00385"/>
    </source>
</evidence>
<dbReference type="Proteomes" id="UP000538666">
    <property type="component" value="Unassembled WGS sequence"/>
</dbReference>
<evidence type="ECO:0000313" key="4">
    <source>
        <dbReference type="EMBL" id="MBB6146094.1"/>
    </source>
</evidence>
<keyword evidence="2 3" id="KW-0687">Ribonucleoprotein</keyword>
<organism evidence="4 5">
    <name type="scientific">Silvibacterium bohemicum</name>
    <dbReference type="NCBI Taxonomy" id="1577686"/>
    <lineage>
        <taxon>Bacteria</taxon>
        <taxon>Pseudomonadati</taxon>
        <taxon>Acidobacteriota</taxon>
        <taxon>Terriglobia</taxon>
        <taxon>Terriglobales</taxon>
        <taxon>Acidobacteriaceae</taxon>
        <taxon>Silvibacterium</taxon>
    </lineage>
</organism>
<dbReference type="EMBL" id="JACHEK010000008">
    <property type="protein sequence ID" value="MBB6146094.1"/>
    <property type="molecule type" value="Genomic_DNA"/>
</dbReference>
<dbReference type="Pfam" id="PF00886">
    <property type="entry name" value="Ribosomal_S16"/>
    <property type="match status" value="1"/>
</dbReference>